<dbReference type="EMBL" id="MDCO01000006">
    <property type="protein sequence ID" value="OEJ15491.1"/>
    <property type="molecule type" value="Genomic_DNA"/>
</dbReference>
<evidence type="ECO:0000313" key="2">
    <source>
        <dbReference type="Proteomes" id="UP000095247"/>
    </source>
</evidence>
<accession>A0A1E5NH53</accession>
<comment type="caution">
    <text evidence="1">The sequence shown here is derived from an EMBL/GenBank/DDBJ whole genome shotgun (WGS) entry which is preliminary data.</text>
</comment>
<organism evidence="1 2">
    <name type="scientific">Brachyspira hampsonii</name>
    <dbReference type="NCBI Taxonomy" id="1287055"/>
    <lineage>
        <taxon>Bacteria</taxon>
        <taxon>Pseudomonadati</taxon>
        <taxon>Spirochaetota</taxon>
        <taxon>Spirochaetia</taxon>
        <taxon>Brachyspirales</taxon>
        <taxon>Brachyspiraceae</taxon>
        <taxon>Brachyspira</taxon>
    </lineage>
</organism>
<dbReference type="Proteomes" id="UP000095247">
    <property type="component" value="Unassembled WGS sequence"/>
</dbReference>
<reference evidence="1 2" key="1">
    <citation type="submission" date="2016-08" db="EMBL/GenBank/DDBJ databases">
        <title>Characterization and recognition of Brachyspira hampsonii sp. nov., a novel intestinal spirochete that is pathogenic to pigs.</title>
        <authorList>
            <person name="Mirajkar N."/>
            <person name="La T."/>
            <person name="Phillips N."/>
            <person name="Hampson D."/>
            <person name="Gebhart C."/>
        </authorList>
    </citation>
    <scope>NUCLEOTIDE SEQUENCE [LARGE SCALE GENOMIC DNA]</scope>
    <source>
        <strain evidence="1 2">P280/1</strain>
    </source>
</reference>
<dbReference type="AlphaFoldDB" id="A0A1E5NH53"/>
<name>A0A1E5NH53_9SPIR</name>
<dbReference type="RefSeq" id="WP_069726041.1">
    <property type="nucleotide sequence ID" value="NZ_MDCO01000006.1"/>
</dbReference>
<protein>
    <submittedName>
        <fullName evidence="1">Uncharacterized protein</fullName>
    </submittedName>
</protein>
<evidence type="ECO:0000313" key="1">
    <source>
        <dbReference type="EMBL" id="OEJ15491.1"/>
    </source>
</evidence>
<proteinExistence type="predicted"/>
<gene>
    <name evidence="1" type="ORF">BFL38_14490</name>
</gene>
<sequence length="116" mass="14085">MTIRECMLFIYNKKESITDEKELDFLDSVFTYLVDYYDHSKESKKEVITQSEIDAVIEGLDEEILNKIKDKKMIKTLDEAITFYKKKYELLKNYDNLKSEEYRELADWLIDYKRLK</sequence>